<gene>
    <name evidence="1" type="ORF">B0A54_16887</name>
</gene>
<dbReference type="AlphaFoldDB" id="A0A4V5N4V6"/>
<accession>A0A4V5N4V6</accession>
<proteinExistence type="predicted"/>
<sequence>MRHYIEFINIYREHILDRDIVRLSSLYLSLTYPYRKARYKGVYYPTTILPTQALYTTCIAFDINTFEQLRIDTSDI</sequence>
<dbReference type="Proteomes" id="UP000310066">
    <property type="component" value="Unassembled WGS sequence"/>
</dbReference>
<evidence type="ECO:0000313" key="1">
    <source>
        <dbReference type="EMBL" id="TKA29379.1"/>
    </source>
</evidence>
<organism evidence="1 2">
    <name type="scientific">Friedmanniomyces endolithicus</name>
    <dbReference type="NCBI Taxonomy" id="329885"/>
    <lineage>
        <taxon>Eukaryota</taxon>
        <taxon>Fungi</taxon>
        <taxon>Dikarya</taxon>
        <taxon>Ascomycota</taxon>
        <taxon>Pezizomycotina</taxon>
        <taxon>Dothideomycetes</taxon>
        <taxon>Dothideomycetidae</taxon>
        <taxon>Mycosphaerellales</taxon>
        <taxon>Teratosphaeriaceae</taxon>
        <taxon>Friedmanniomyces</taxon>
    </lineage>
</organism>
<comment type="caution">
    <text evidence="1">The sequence shown here is derived from an EMBL/GenBank/DDBJ whole genome shotgun (WGS) entry which is preliminary data.</text>
</comment>
<reference evidence="1 2" key="1">
    <citation type="submission" date="2017-03" db="EMBL/GenBank/DDBJ databases">
        <title>Genomes of endolithic fungi from Antarctica.</title>
        <authorList>
            <person name="Coleine C."/>
            <person name="Masonjones S."/>
            <person name="Stajich J.E."/>
        </authorList>
    </citation>
    <scope>NUCLEOTIDE SEQUENCE [LARGE SCALE GENOMIC DNA]</scope>
    <source>
        <strain evidence="1 2">CCFEE 5311</strain>
    </source>
</reference>
<evidence type="ECO:0000313" key="2">
    <source>
        <dbReference type="Proteomes" id="UP000310066"/>
    </source>
</evidence>
<feature type="non-terminal residue" evidence="1">
    <location>
        <position position="76"/>
    </location>
</feature>
<name>A0A4V5N4V6_9PEZI</name>
<protein>
    <submittedName>
        <fullName evidence="1">Uncharacterized protein</fullName>
    </submittedName>
</protein>
<dbReference type="EMBL" id="NAJP01000110">
    <property type="protein sequence ID" value="TKA29379.1"/>
    <property type="molecule type" value="Genomic_DNA"/>
</dbReference>